<feature type="compositionally biased region" description="Basic and acidic residues" evidence="5">
    <location>
        <begin position="641"/>
        <end position="651"/>
    </location>
</feature>
<keyword evidence="10" id="KW-1185">Reference proteome</keyword>
<dbReference type="InterPro" id="IPR008397">
    <property type="entry name" value="Alginate_lyase_dom"/>
</dbReference>
<evidence type="ECO:0000259" key="7">
    <source>
        <dbReference type="Pfam" id="PF05426"/>
    </source>
</evidence>
<evidence type="ECO:0000313" key="10">
    <source>
        <dbReference type="Proteomes" id="UP000613580"/>
    </source>
</evidence>
<evidence type="ECO:0000256" key="3">
    <source>
        <dbReference type="ARBA" id="ARBA00023239"/>
    </source>
</evidence>
<dbReference type="EMBL" id="JACAZE010000008">
    <property type="protein sequence ID" value="KAF7308405.1"/>
    <property type="molecule type" value="Genomic_DNA"/>
</dbReference>
<feature type="compositionally biased region" description="Polar residues" evidence="5">
    <location>
        <begin position="123"/>
        <end position="134"/>
    </location>
</feature>
<feature type="compositionally biased region" description="Basic and acidic residues" evidence="5">
    <location>
        <begin position="527"/>
        <end position="552"/>
    </location>
</feature>
<feature type="compositionally biased region" description="Basic residues" evidence="5">
    <location>
        <begin position="843"/>
        <end position="854"/>
    </location>
</feature>
<dbReference type="InterPro" id="IPR008929">
    <property type="entry name" value="Chondroitin_lyas"/>
</dbReference>
<organism evidence="9 10">
    <name type="scientific">Mycena chlorophos</name>
    <name type="common">Agaric fungus</name>
    <name type="synonym">Agaricus chlorophos</name>
    <dbReference type="NCBI Taxonomy" id="658473"/>
    <lineage>
        <taxon>Eukaryota</taxon>
        <taxon>Fungi</taxon>
        <taxon>Dikarya</taxon>
        <taxon>Basidiomycota</taxon>
        <taxon>Agaricomycotina</taxon>
        <taxon>Agaricomycetes</taxon>
        <taxon>Agaricomycetidae</taxon>
        <taxon>Agaricales</taxon>
        <taxon>Marasmiineae</taxon>
        <taxon>Mycenaceae</taxon>
        <taxon>Mycena</taxon>
    </lineage>
</organism>
<dbReference type="InterPro" id="IPR039896">
    <property type="entry name" value="Red-like"/>
</dbReference>
<accession>A0A8H6SY67</accession>
<feature type="region of interest" description="Disordered" evidence="5">
    <location>
        <begin position="623"/>
        <end position="862"/>
    </location>
</feature>
<dbReference type="Pfam" id="PF07808">
    <property type="entry name" value="RED_N"/>
    <property type="match status" value="1"/>
</dbReference>
<feature type="region of interest" description="Disordered" evidence="5">
    <location>
        <begin position="522"/>
        <end position="552"/>
    </location>
</feature>
<name>A0A8H6SY67_MYCCL</name>
<dbReference type="OrthoDB" id="63533at2759"/>
<comment type="subcellular location">
    <subcellularLocation>
        <location evidence="1">Nucleus</location>
    </subcellularLocation>
</comment>
<feature type="region of interest" description="Disordered" evidence="5">
    <location>
        <begin position="54"/>
        <end position="74"/>
    </location>
</feature>
<feature type="chain" id="PRO_5034836265" description="Alginate lyase domain-containing protein" evidence="6">
    <location>
        <begin position="19"/>
        <end position="862"/>
    </location>
</feature>
<dbReference type="GO" id="GO:0016829">
    <property type="term" value="F:lyase activity"/>
    <property type="evidence" value="ECO:0007669"/>
    <property type="project" value="UniProtKB-KW"/>
</dbReference>
<keyword evidence="4" id="KW-0539">Nucleus</keyword>
<feature type="region of interest" description="Disordered" evidence="5">
    <location>
        <begin position="103"/>
        <end position="162"/>
    </location>
</feature>
<comment type="caution">
    <text evidence="9">The sequence shown here is derived from an EMBL/GenBank/DDBJ whole genome shotgun (WGS) entry which is preliminary data.</text>
</comment>
<evidence type="ECO:0000256" key="2">
    <source>
        <dbReference type="ARBA" id="ARBA00022729"/>
    </source>
</evidence>
<feature type="compositionally biased region" description="Low complexity" evidence="5">
    <location>
        <begin position="476"/>
        <end position="485"/>
    </location>
</feature>
<feature type="domain" description="RED-like N-terminal" evidence="8">
    <location>
        <begin position="530"/>
        <end position="634"/>
    </location>
</feature>
<evidence type="ECO:0000256" key="1">
    <source>
        <dbReference type="ARBA" id="ARBA00004123"/>
    </source>
</evidence>
<feature type="region of interest" description="Disordered" evidence="5">
    <location>
        <begin position="462"/>
        <end position="485"/>
    </location>
</feature>
<dbReference type="AlphaFoldDB" id="A0A8H6SY67"/>
<proteinExistence type="predicted"/>
<feature type="compositionally biased region" description="Acidic residues" evidence="5">
    <location>
        <begin position="749"/>
        <end position="760"/>
    </location>
</feature>
<feature type="compositionally biased region" description="Pro residues" evidence="5">
    <location>
        <begin position="794"/>
        <end position="805"/>
    </location>
</feature>
<evidence type="ECO:0000256" key="6">
    <source>
        <dbReference type="SAM" id="SignalP"/>
    </source>
</evidence>
<dbReference type="Gene3D" id="1.50.10.100">
    <property type="entry name" value="Chondroitin AC/alginate lyase"/>
    <property type="match status" value="1"/>
</dbReference>
<feature type="domain" description="Alginate lyase" evidence="7">
    <location>
        <begin position="71"/>
        <end position="407"/>
    </location>
</feature>
<feature type="compositionally biased region" description="Acidic residues" evidence="5">
    <location>
        <begin position="729"/>
        <end position="739"/>
    </location>
</feature>
<evidence type="ECO:0000256" key="4">
    <source>
        <dbReference type="ARBA" id="ARBA00023242"/>
    </source>
</evidence>
<dbReference type="PANTHER" id="PTHR12765">
    <property type="entry name" value="RED PROTEIN IK FACTOR CYTOKINE IK"/>
    <property type="match status" value="1"/>
</dbReference>
<dbReference type="GO" id="GO:0042597">
    <property type="term" value="C:periplasmic space"/>
    <property type="evidence" value="ECO:0007669"/>
    <property type="project" value="InterPro"/>
</dbReference>
<reference evidence="9" key="1">
    <citation type="submission" date="2020-05" db="EMBL/GenBank/DDBJ databases">
        <title>Mycena genomes resolve the evolution of fungal bioluminescence.</title>
        <authorList>
            <person name="Tsai I.J."/>
        </authorList>
    </citation>
    <scope>NUCLEOTIDE SEQUENCE</scope>
    <source>
        <strain evidence="9">110903Hualien_Pintung</strain>
    </source>
</reference>
<dbReference type="Proteomes" id="UP000613580">
    <property type="component" value="Unassembled WGS sequence"/>
</dbReference>
<feature type="compositionally biased region" description="Polar residues" evidence="5">
    <location>
        <begin position="54"/>
        <end position="68"/>
    </location>
</feature>
<sequence>MLFVDLVIIAVSLPLVHAANIDWINVDYACKQTRSTAIATRDAQAAICSSARSTASQGPWSVTNNTQGVLPPSKDPRDYMSWAPYHWPQCNWCPAHDSRALTQRGMQRQRRRDQDWDDDDQQAPFSPTPTTQPQEAAASKGKSASTCRPSPTKPMPPSATWTTCDYQVQDGRVNPDVRTLIGPPSIVGVAASVILNALCFALHGDSVCSQNAARFIEIFFLSTTTAMNPNVLYGQGVRGPNGQPGTFTGPLDIRGLVSVVNAIQILKSAKSPDWTAARDKAMNKWLVTYVQWLQTSPIGKSVADKANNHVTFYTAQLAAAQIGMGDLAGAMSTVRWYFSNKFPDQIAKSGEQPFEAVRTRPFHYRCFHLEALITVAKIADGLGMNFWNATSNYGATIQKAVDFAMRLDAKNEDPTELIPHVSAIMAVYGDPQGRYSAYLKKMNSSYQAQPFSFWNQPEAFTQAPSSSQRTRKSRDSAPPAGSSSFASDIICDPPFVDVIGACAYELEYRSKSVAASEPAFKPRKLKKAGDAGDKEKDKEKYRNRAAERRAGEGNDYAQVEAILEDLKKREGGVTDEERGMLGGDGEHTILVKGLDMALLAQNKARAAASMGVVDDETLERAFQDAGEEATPGPAAAGKKRTRDDIIRELKAGKKQQQPVVDEAMDAAKQQGKFRPIGFKPIGGGTEGKKKKKEKEKGGDGERKKKKRKVEDATPVEASKPAAAAPIPPPEDEEPDEDLDIFAGAAEYQGLEDDDEDDNEAEPAPSRPEPETRPRNWFDDDEEEDEQVPAEPIAKPLPPSAPSPPPREMEEDEEEQPMRLVPLASSAMPSIKDFLSMGDESGGKKKRKGKKKKKADKGSEDEE</sequence>
<gene>
    <name evidence="9" type="ORF">HMN09_00689300</name>
</gene>
<dbReference type="Pfam" id="PF05426">
    <property type="entry name" value="Alginate_lyase"/>
    <property type="match status" value="1"/>
</dbReference>
<feature type="compositionally biased region" description="Acidic residues" evidence="5">
    <location>
        <begin position="778"/>
        <end position="787"/>
    </location>
</feature>
<evidence type="ECO:0000313" key="9">
    <source>
        <dbReference type="EMBL" id="KAF7308405.1"/>
    </source>
</evidence>
<evidence type="ECO:0000259" key="8">
    <source>
        <dbReference type="Pfam" id="PF07808"/>
    </source>
</evidence>
<keyword evidence="2 6" id="KW-0732">Signal</keyword>
<keyword evidence="3" id="KW-0456">Lyase</keyword>
<feature type="signal peptide" evidence="6">
    <location>
        <begin position="1"/>
        <end position="18"/>
    </location>
</feature>
<dbReference type="GO" id="GO:0005634">
    <property type="term" value="C:nucleus"/>
    <property type="evidence" value="ECO:0007669"/>
    <property type="project" value="UniProtKB-SubCell"/>
</dbReference>
<dbReference type="InterPro" id="IPR012916">
    <property type="entry name" value="RED_N"/>
</dbReference>
<feature type="compositionally biased region" description="Basic and acidic residues" evidence="5">
    <location>
        <begin position="767"/>
        <end position="777"/>
    </location>
</feature>
<evidence type="ECO:0008006" key="11">
    <source>
        <dbReference type="Google" id="ProtNLM"/>
    </source>
</evidence>
<dbReference type="SUPFAM" id="SSF48230">
    <property type="entry name" value="Chondroitin AC/alginate lyase"/>
    <property type="match status" value="1"/>
</dbReference>
<evidence type="ECO:0000256" key="5">
    <source>
        <dbReference type="SAM" id="MobiDB-lite"/>
    </source>
</evidence>
<protein>
    <recommendedName>
        <fullName evidence="11">Alginate lyase domain-containing protein</fullName>
    </recommendedName>
</protein>